<dbReference type="PANTHER" id="PTHR38474">
    <property type="entry name" value="SLR0299 PROTEIN"/>
    <property type="match status" value="1"/>
</dbReference>
<dbReference type="RefSeq" id="WP_068685351.1">
    <property type="nucleotide sequence ID" value="NZ_LYPA01000066.1"/>
</dbReference>
<dbReference type="OrthoDB" id="9801766at2"/>
<comment type="similarity">
    <text evidence="2 11">Belongs to the chloramphenicol acetyltransferase family.</text>
</comment>
<evidence type="ECO:0000313" key="12">
    <source>
        <dbReference type="EMBL" id="OBR64130.1"/>
    </source>
</evidence>
<evidence type="ECO:0000256" key="4">
    <source>
        <dbReference type="ARBA" id="ARBA00013235"/>
    </source>
</evidence>
<dbReference type="SUPFAM" id="SSF52777">
    <property type="entry name" value="CoA-dependent acyltransferases"/>
    <property type="match status" value="1"/>
</dbReference>
<accession>A0A1A5YFF7</accession>
<evidence type="ECO:0000256" key="2">
    <source>
        <dbReference type="ARBA" id="ARBA00010571"/>
    </source>
</evidence>
<dbReference type="InterPro" id="IPR023213">
    <property type="entry name" value="CAT-like_dom_sf"/>
</dbReference>
<evidence type="ECO:0000256" key="1">
    <source>
        <dbReference type="ARBA" id="ARBA00002150"/>
    </source>
</evidence>
<keyword evidence="8 10" id="KW-0012">Acyltransferase</keyword>
<proteinExistence type="inferred from homology"/>
<evidence type="ECO:0000256" key="9">
    <source>
        <dbReference type="PIRSR" id="PIRSR000440-1"/>
    </source>
</evidence>
<dbReference type="EC" id="2.3.1.28" evidence="4 10"/>
<dbReference type="PANTHER" id="PTHR38474:SF2">
    <property type="entry name" value="CHLORAMPHENICOL ACETYLTRANSFERASE"/>
    <property type="match status" value="1"/>
</dbReference>
<evidence type="ECO:0000256" key="3">
    <source>
        <dbReference type="ARBA" id="ARBA00011233"/>
    </source>
</evidence>
<comment type="caution">
    <text evidence="12">The sequence shown here is derived from an EMBL/GenBank/DDBJ whole genome shotgun (WGS) entry which is preliminary data.</text>
</comment>
<dbReference type="Pfam" id="PF00302">
    <property type="entry name" value="CAT"/>
    <property type="match status" value="1"/>
</dbReference>
<dbReference type="InterPro" id="IPR018372">
    <property type="entry name" value="Chloramphenicol_AcTrfase_AS"/>
</dbReference>
<sequence length="219" mass="25151">MNFNIISINNWARKPYFEHYTKSVPCTFSITAEIDITLLLAELKRQGLKLYPAFIYMITTVVNRHEQFRTCYNAEGELGFWDWMSPGFTIFHEENKTFSSIWAPFDAEFPVFYKGCLAQMEAFKHEKTLFPDPSEPPNTFPVSCIPWINFTAFNLNVASEGAYLLPIFTIGKYAARGDRICLPLSVQLHHAVCDGYHAGLLFQELQALADGCPDWLEIR</sequence>
<evidence type="ECO:0000256" key="5">
    <source>
        <dbReference type="ARBA" id="ARBA00020291"/>
    </source>
</evidence>
<organism evidence="12 13">
    <name type="scientific">Paenibacillus oryzae</name>
    <dbReference type="NCBI Taxonomy" id="1844972"/>
    <lineage>
        <taxon>Bacteria</taxon>
        <taxon>Bacillati</taxon>
        <taxon>Bacillota</taxon>
        <taxon>Bacilli</taxon>
        <taxon>Bacillales</taxon>
        <taxon>Paenibacillaceae</taxon>
        <taxon>Paenibacillus</taxon>
    </lineage>
</organism>
<keyword evidence="7 10" id="KW-0046">Antibiotic resistance</keyword>
<dbReference type="EMBL" id="LYPA01000066">
    <property type="protein sequence ID" value="OBR64130.1"/>
    <property type="molecule type" value="Genomic_DNA"/>
</dbReference>
<dbReference type="STRING" id="1844972.A7K91_16065"/>
<evidence type="ECO:0000256" key="6">
    <source>
        <dbReference type="ARBA" id="ARBA00022679"/>
    </source>
</evidence>
<dbReference type="PIRSF" id="PIRSF000440">
    <property type="entry name" value="CAT"/>
    <property type="match status" value="1"/>
</dbReference>
<dbReference type="GO" id="GO:0046677">
    <property type="term" value="P:response to antibiotic"/>
    <property type="evidence" value="ECO:0007669"/>
    <property type="project" value="UniProtKB-KW"/>
</dbReference>
<evidence type="ECO:0000313" key="13">
    <source>
        <dbReference type="Proteomes" id="UP000092024"/>
    </source>
</evidence>
<dbReference type="InterPro" id="IPR001707">
    <property type="entry name" value="Cmp_AcTrfase"/>
</dbReference>
<dbReference type="SMART" id="SM01059">
    <property type="entry name" value="CAT"/>
    <property type="match status" value="1"/>
</dbReference>
<keyword evidence="13" id="KW-1185">Reference proteome</keyword>
<name>A0A1A5YFF7_9BACL</name>
<evidence type="ECO:0000256" key="8">
    <source>
        <dbReference type="ARBA" id="ARBA00023315"/>
    </source>
</evidence>
<evidence type="ECO:0000256" key="10">
    <source>
        <dbReference type="RuleBase" id="RU000503"/>
    </source>
</evidence>
<dbReference type="Gene3D" id="3.30.559.10">
    <property type="entry name" value="Chloramphenicol acetyltransferase-like domain"/>
    <property type="match status" value="1"/>
</dbReference>
<protein>
    <recommendedName>
        <fullName evidence="5 10">Chloramphenicol acetyltransferase</fullName>
        <ecNumber evidence="4 10">2.3.1.28</ecNumber>
    </recommendedName>
</protein>
<comment type="subunit">
    <text evidence="3">Homotrimer.</text>
</comment>
<dbReference type="NCBIfam" id="NF000491">
    <property type="entry name" value="chloram_CatA"/>
    <property type="match status" value="1"/>
</dbReference>
<dbReference type="Proteomes" id="UP000092024">
    <property type="component" value="Unassembled WGS sequence"/>
</dbReference>
<feature type="active site" description="Proton acceptor" evidence="9">
    <location>
        <position position="190"/>
    </location>
</feature>
<dbReference type="AlphaFoldDB" id="A0A1A5YFF7"/>
<dbReference type="PROSITE" id="PS00100">
    <property type="entry name" value="CAT"/>
    <property type="match status" value="1"/>
</dbReference>
<keyword evidence="6 10" id="KW-0808">Transferase</keyword>
<evidence type="ECO:0000256" key="7">
    <source>
        <dbReference type="ARBA" id="ARBA00023251"/>
    </source>
</evidence>
<comment type="function">
    <text evidence="1 10">This enzyme is an effector of chloramphenicol resistance in bacteria.</text>
</comment>
<gene>
    <name evidence="12" type="ORF">A7K91_16065</name>
</gene>
<comment type="catalytic activity">
    <reaction evidence="10">
        <text>chloramphenicol + acetyl-CoA = chloramphenicol 3-acetate + CoA</text>
        <dbReference type="Rhea" id="RHEA:18421"/>
        <dbReference type="ChEBI" id="CHEBI:16730"/>
        <dbReference type="ChEBI" id="CHEBI:17698"/>
        <dbReference type="ChEBI" id="CHEBI:57287"/>
        <dbReference type="ChEBI" id="CHEBI:57288"/>
        <dbReference type="EC" id="2.3.1.28"/>
    </reaction>
</comment>
<dbReference type="GO" id="GO:0008811">
    <property type="term" value="F:chloramphenicol O-acetyltransferase activity"/>
    <property type="evidence" value="ECO:0007669"/>
    <property type="project" value="UniProtKB-EC"/>
</dbReference>
<evidence type="ECO:0000256" key="11">
    <source>
        <dbReference type="RuleBase" id="RU004156"/>
    </source>
</evidence>
<reference evidence="12 13" key="1">
    <citation type="submission" date="2016-05" db="EMBL/GenBank/DDBJ databases">
        <title>Paenibacillus oryzae. sp. nov., isolated from the rice root.</title>
        <authorList>
            <person name="Zhang J."/>
            <person name="Zhang X."/>
        </authorList>
    </citation>
    <scope>NUCLEOTIDE SEQUENCE [LARGE SCALE GENOMIC DNA]</scope>
    <source>
        <strain evidence="12 13">1DrF-4</strain>
    </source>
</reference>